<proteinExistence type="predicted"/>
<evidence type="ECO:0000313" key="2">
    <source>
        <dbReference type="Proteomes" id="UP000805193"/>
    </source>
</evidence>
<evidence type="ECO:0000313" key="1">
    <source>
        <dbReference type="EMBL" id="KAG0424041.1"/>
    </source>
</evidence>
<dbReference type="EMBL" id="JABSTQ010010024">
    <property type="protein sequence ID" value="KAG0424041.1"/>
    <property type="molecule type" value="Genomic_DNA"/>
</dbReference>
<sequence>MSAKVFDLIQRVERYPWLFSKHSGNYKANTMQNNTWTSIAKEISLDPEYSGRVCKKKWTNLKDYYPREHAKVKKTRQSGCGAYGVITSISRQYAIPMTGVLVGDSQLKFLNLDWLRFAANVQTCTFNVRCATALLVEELLGTTTSTVFLFKVVPWCGVDAAEEARRVQSNPRLARLVFFLVKKQPRRNHFAKDGCHISHLVGVRALTRLIKVQVVPQLLHELKLEDYARQVQFCQDNPNHLQFLLFTDESVFHLDGRINKNRRLWSGTDPHWSTEHAVQSPKVVVWCSI</sequence>
<dbReference type="Proteomes" id="UP000805193">
    <property type="component" value="Unassembled WGS sequence"/>
</dbReference>
<comment type="caution">
    <text evidence="1">The sequence shown here is derived from an EMBL/GenBank/DDBJ whole genome shotgun (WGS) entry which is preliminary data.</text>
</comment>
<gene>
    <name evidence="1" type="ORF">HPB47_000202</name>
</gene>
<accession>A0AC60PSR2</accession>
<protein>
    <submittedName>
        <fullName evidence="1">Uncharacterized protein</fullName>
    </submittedName>
</protein>
<reference evidence="1 2" key="1">
    <citation type="journal article" date="2020" name="Cell">
        <title>Large-Scale Comparative Analyses of Tick Genomes Elucidate Their Genetic Diversity and Vector Capacities.</title>
        <authorList>
            <consortium name="Tick Genome and Microbiome Consortium (TIGMIC)"/>
            <person name="Jia N."/>
            <person name="Wang J."/>
            <person name="Shi W."/>
            <person name="Du L."/>
            <person name="Sun Y."/>
            <person name="Zhan W."/>
            <person name="Jiang J.F."/>
            <person name="Wang Q."/>
            <person name="Zhang B."/>
            <person name="Ji P."/>
            <person name="Bell-Sakyi L."/>
            <person name="Cui X.M."/>
            <person name="Yuan T.T."/>
            <person name="Jiang B.G."/>
            <person name="Yang W.F."/>
            <person name="Lam T.T."/>
            <person name="Chang Q.C."/>
            <person name="Ding S.J."/>
            <person name="Wang X.J."/>
            <person name="Zhu J.G."/>
            <person name="Ruan X.D."/>
            <person name="Zhao L."/>
            <person name="Wei J.T."/>
            <person name="Ye R.Z."/>
            <person name="Que T.C."/>
            <person name="Du C.H."/>
            <person name="Zhou Y.H."/>
            <person name="Cheng J.X."/>
            <person name="Dai P.F."/>
            <person name="Guo W.B."/>
            <person name="Han X.H."/>
            <person name="Huang E.J."/>
            <person name="Li L.F."/>
            <person name="Wei W."/>
            <person name="Gao Y.C."/>
            <person name="Liu J.Z."/>
            <person name="Shao H.Z."/>
            <person name="Wang X."/>
            <person name="Wang C.C."/>
            <person name="Yang T.C."/>
            <person name="Huo Q.B."/>
            <person name="Li W."/>
            <person name="Chen H.Y."/>
            <person name="Chen S.E."/>
            <person name="Zhou L.G."/>
            <person name="Ni X.B."/>
            <person name="Tian J.H."/>
            <person name="Sheng Y."/>
            <person name="Liu T."/>
            <person name="Pan Y.S."/>
            <person name="Xia L.Y."/>
            <person name="Li J."/>
            <person name="Zhao F."/>
            <person name="Cao W.C."/>
        </authorList>
    </citation>
    <scope>NUCLEOTIDE SEQUENCE [LARGE SCALE GENOMIC DNA]</scope>
    <source>
        <strain evidence="1">Iper-2018</strain>
    </source>
</reference>
<organism evidence="1 2">
    <name type="scientific">Ixodes persulcatus</name>
    <name type="common">Taiga tick</name>
    <dbReference type="NCBI Taxonomy" id="34615"/>
    <lineage>
        <taxon>Eukaryota</taxon>
        <taxon>Metazoa</taxon>
        <taxon>Ecdysozoa</taxon>
        <taxon>Arthropoda</taxon>
        <taxon>Chelicerata</taxon>
        <taxon>Arachnida</taxon>
        <taxon>Acari</taxon>
        <taxon>Parasitiformes</taxon>
        <taxon>Ixodida</taxon>
        <taxon>Ixodoidea</taxon>
        <taxon>Ixodidae</taxon>
        <taxon>Ixodinae</taxon>
        <taxon>Ixodes</taxon>
    </lineage>
</organism>
<keyword evidence="2" id="KW-1185">Reference proteome</keyword>
<name>A0AC60PSR2_IXOPE</name>